<dbReference type="PANTHER" id="PTHR21445:SF0">
    <property type="entry name" value="APURINIC-APYRIMIDINIC ENDONUCLEASE"/>
    <property type="match status" value="1"/>
</dbReference>
<dbReference type="SUPFAM" id="SSF51658">
    <property type="entry name" value="Xylose isomerase-like"/>
    <property type="match status" value="1"/>
</dbReference>
<evidence type="ECO:0000256" key="9">
    <source>
        <dbReference type="HAMAP-Rule" id="MF_00152"/>
    </source>
</evidence>
<protein>
    <recommendedName>
        <fullName evidence="9">Probable endonuclease 4</fullName>
        <ecNumber evidence="9">3.1.21.2</ecNumber>
    </recommendedName>
    <alternativeName>
        <fullName evidence="9">Endodeoxyribonuclease IV</fullName>
    </alternativeName>
    <alternativeName>
        <fullName evidence="9">Endonuclease IV</fullName>
    </alternativeName>
</protein>
<dbReference type="EMBL" id="CP000238">
    <property type="protein sequence ID" value="ABF14345.1"/>
    <property type="molecule type" value="Genomic_DNA"/>
</dbReference>
<keyword evidence="12" id="KW-1185">Reference proteome</keyword>
<dbReference type="PROSITE" id="PS00730">
    <property type="entry name" value="AP_NUCLEASE_F2_2"/>
    <property type="match status" value="1"/>
</dbReference>
<dbReference type="GO" id="GO:0003677">
    <property type="term" value="F:DNA binding"/>
    <property type="evidence" value="ECO:0007669"/>
    <property type="project" value="InterPro"/>
</dbReference>
<dbReference type="CDD" id="cd00019">
    <property type="entry name" value="AP2Ec"/>
    <property type="match status" value="1"/>
</dbReference>
<reference evidence="11 12" key="1">
    <citation type="journal article" date="2006" name="PLoS Biol.">
        <title>Metabolic complementarity and genomics of the dual bacterial symbiosis of sharpshooters.</title>
        <authorList>
            <person name="Wu D."/>
            <person name="Daugherty S.C."/>
            <person name="Van Aken S.E."/>
            <person name="Pai G.H."/>
            <person name="Watkins K.L."/>
            <person name="Khouri H."/>
            <person name="Tallon L.J."/>
            <person name="Zaborsky J.M."/>
            <person name="Dunbar H.E."/>
            <person name="Tran P.L."/>
            <person name="Moran N.A."/>
            <person name="Eisen J.A."/>
        </authorList>
    </citation>
    <scope>NUCLEOTIDE SEQUENCE [LARGE SCALE GENOMIC DNA]</scope>
    <source>
        <strain evidence="11">Hc</strain>
    </source>
</reference>
<keyword evidence="4 9" id="KW-0255">Endonuclease</keyword>
<dbReference type="InterPro" id="IPR036237">
    <property type="entry name" value="Xyl_isomerase-like_sf"/>
</dbReference>
<feature type="binding site" evidence="9">
    <location>
        <position position="219"/>
    </location>
    <ligand>
        <name>Zn(2+)</name>
        <dbReference type="ChEBI" id="CHEBI:29105"/>
        <label>2</label>
    </ligand>
</feature>
<evidence type="ECO:0000256" key="2">
    <source>
        <dbReference type="ARBA" id="ARBA00022722"/>
    </source>
</evidence>
<dbReference type="PROSITE" id="PS51432">
    <property type="entry name" value="AP_NUCLEASE_F2_4"/>
    <property type="match status" value="1"/>
</dbReference>
<evidence type="ECO:0000313" key="12">
    <source>
        <dbReference type="Proteomes" id="UP000002427"/>
    </source>
</evidence>
<dbReference type="Gene3D" id="3.20.20.150">
    <property type="entry name" value="Divalent-metal-dependent TIM barrel enzymes"/>
    <property type="match status" value="1"/>
</dbReference>
<evidence type="ECO:0000256" key="5">
    <source>
        <dbReference type="ARBA" id="ARBA00022763"/>
    </source>
</evidence>
<keyword evidence="3 9" id="KW-0479">Metal-binding</keyword>
<dbReference type="GO" id="GO:0008270">
    <property type="term" value="F:zinc ion binding"/>
    <property type="evidence" value="ECO:0007669"/>
    <property type="project" value="UniProtKB-UniRule"/>
</dbReference>
<dbReference type="InterPro" id="IPR018246">
    <property type="entry name" value="AP_endonuc_F2_Zn_BS"/>
</dbReference>
<dbReference type="KEGG" id="bci:BCI_0392"/>
<dbReference type="Proteomes" id="UP000002427">
    <property type="component" value="Chromosome"/>
</dbReference>
<comment type="catalytic activity">
    <reaction evidence="9">
        <text>Endonucleolytic cleavage to 5'-phosphooligonucleotide end-products.</text>
        <dbReference type="EC" id="3.1.21.2"/>
    </reaction>
</comment>
<comment type="similarity">
    <text evidence="1 9">Belongs to the AP endonuclease 2 family.</text>
</comment>
<evidence type="ECO:0000256" key="8">
    <source>
        <dbReference type="ARBA" id="ARBA00023204"/>
    </source>
</evidence>
<dbReference type="HAMAP" id="MF_00152">
    <property type="entry name" value="Nfo"/>
    <property type="match status" value="1"/>
</dbReference>
<dbReference type="NCBIfam" id="NF002199">
    <property type="entry name" value="PRK01060.1-4"/>
    <property type="match status" value="1"/>
</dbReference>
<organism evidence="11 12">
    <name type="scientific">Baumannia cicadellinicola subsp. Homalodisca coagulata</name>
    <dbReference type="NCBI Taxonomy" id="374463"/>
    <lineage>
        <taxon>Bacteria</taxon>
        <taxon>Pseudomonadati</taxon>
        <taxon>Pseudomonadota</taxon>
        <taxon>Gammaproteobacteria</taxon>
        <taxon>Candidatus Palibaumannia</taxon>
    </lineage>
</organism>
<dbReference type="HOGENOM" id="CLU_025885_0_4_6"/>
<dbReference type="EC" id="3.1.21.2" evidence="9"/>
<gene>
    <name evidence="9 11" type="primary">nfo</name>
    <name evidence="11" type="ordered locus">BCI_0392</name>
</gene>
<feature type="domain" description="Xylose isomerase-like TIM barrel" evidence="10">
    <location>
        <begin position="24"/>
        <end position="280"/>
    </location>
</feature>
<dbReference type="GO" id="GO:0003906">
    <property type="term" value="F:DNA-(apurinic or apyrimidinic site) endonuclease activity"/>
    <property type="evidence" value="ECO:0007669"/>
    <property type="project" value="TreeGrafter"/>
</dbReference>
<dbReference type="InterPro" id="IPR013022">
    <property type="entry name" value="Xyl_isomerase-like_TIM-brl"/>
</dbReference>
<keyword evidence="7 9" id="KW-0862">Zinc</keyword>
<feature type="binding site" evidence="9">
    <location>
        <position position="148"/>
    </location>
    <ligand>
        <name>Zn(2+)</name>
        <dbReference type="ChEBI" id="CHEBI:29105"/>
        <label>2</label>
    </ligand>
</feature>
<dbReference type="GO" id="GO:0008833">
    <property type="term" value="F:deoxyribonuclease IV (phage-T4-induced) activity"/>
    <property type="evidence" value="ECO:0007669"/>
    <property type="project" value="UniProtKB-UniRule"/>
</dbReference>
<dbReference type="FunFam" id="3.20.20.150:FF:000001">
    <property type="entry name" value="Probable endonuclease 4"/>
    <property type="match status" value="1"/>
</dbReference>
<dbReference type="GO" id="GO:0008081">
    <property type="term" value="F:phosphoric diester hydrolase activity"/>
    <property type="evidence" value="ECO:0007669"/>
    <property type="project" value="TreeGrafter"/>
</dbReference>
<dbReference type="Pfam" id="PF01261">
    <property type="entry name" value="AP_endonuc_2"/>
    <property type="match status" value="1"/>
</dbReference>
<dbReference type="GO" id="GO:0006284">
    <property type="term" value="P:base-excision repair"/>
    <property type="evidence" value="ECO:0007669"/>
    <property type="project" value="TreeGrafter"/>
</dbReference>
<name>Q1LT79_BAUCH</name>
<dbReference type="PANTHER" id="PTHR21445">
    <property type="entry name" value="ENDONUCLEASE IV ENDODEOXYRIBONUCLEASE IV"/>
    <property type="match status" value="1"/>
</dbReference>
<comment type="function">
    <text evidence="9">Endonuclease IV plays a role in DNA repair. It cleaves phosphodiester bonds at apurinic or apyrimidinic (AP) sites, generating a 3'-hydroxyl group and a 5'-terminal sugar phosphate.</text>
</comment>
<keyword evidence="6 9" id="KW-0378">Hydrolase</keyword>
<dbReference type="InterPro" id="IPR001719">
    <property type="entry name" value="AP_endonuc_2"/>
</dbReference>
<keyword evidence="2 9" id="KW-0540">Nuclease</keyword>
<sequence length="292" mass="32798">MSAKKWIGAHVSINGGIDKAVIRAHALHANAFALFTKNQLQWKASTLTINLIKNFRVACNKYNYTTAQILPHNSYLINLSHPIKDKLKQSRIAFIEELHRCEKLGLSLLNFHPGSHLQQIDEDNSITRIADSINIALEKTTGVTAVVENTAGQGSNMGFRFEQLAEIIRQVDDKSRIGVCIDTCHAFAAGYDLRTEQSCIATFKQFADTIGFKYLRGLHLNDTKTSCGSRIDRHQSLGQGKIGYTAFNWIMADNRFNNIPIILETINPTIWSQEIIWLKRMATASTTTNMVF</sequence>
<feature type="binding site" evidence="9">
    <location>
        <position position="148"/>
    </location>
    <ligand>
        <name>Zn(2+)</name>
        <dbReference type="ChEBI" id="CHEBI:29105"/>
        <label>1</label>
    </ligand>
</feature>
<feature type="binding site" evidence="9">
    <location>
        <position position="232"/>
    </location>
    <ligand>
        <name>Zn(2+)</name>
        <dbReference type="ChEBI" id="CHEBI:29105"/>
        <label>3</label>
    </ligand>
</feature>
<dbReference type="AlphaFoldDB" id="Q1LT79"/>
<feature type="binding site" evidence="9">
    <location>
        <position position="234"/>
    </location>
    <ligand>
        <name>Zn(2+)</name>
        <dbReference type="ChEBI" id="CHEBI:29105"/>
        <label>3</label>
    </ligand>
</feature>
<evidence type="ECO:0000259" key="10">
    <source>
        <dbReference type="Pfam" id="PF01261"/>
    </source>
</evidence>
<evidence type="ECO:0000313" key="11">
    <source>
        <dbReference type="EMBL" id="ABF14345.1"/>
    </source>
</evidence>
<feature type="binding site" evidence="9">
    <location>
        <position position="112"/>
    </location>
    <ligand>
        <name>Zn(2+)</name>
        <dbReference type="ChEBI" id="CHEBI:29105"/>
        <label>1</label>
    </ligand>
</feature>
<evidence type="ECO:0000256" key="6">
    <source>
        <dbReference type="ARBA" id="ARBA00022801"/>
    </source>
</evidence>
<keyword evidence="5 9" id="KW-0227">DNA damage</keyword>
<feature type="binding site" evidence="9">
    <location>
        <position position="72"/>
    </location>
    <ligand>
        <name>Zn(2+)</name>
        <dbReference type="ChEBI" id="CHEBI:29105"/>
        <label>1</label>
    </ligand>
</feature>
<dbReference type="RefSeq" id="WP_011520568.1">
    <property type="nucleotide sequence ID" value="NC_007984.1"/>
</dbReference>
<dbReference type="OrthoDB" id="9805666at2"/>
<dbReference type="NCBIfam" id="TIGR00587">
    <property type="entry name" value="nfo"/>
    <property type="match status" value="1"/>
</dbReference>
<dbReference type="STRING" id="374463.BCI_0392"/>
<feature type="binding site" evidence="9">
    <location>
        <position position="182"/>
    </location>
    <ligand>
        <name>Zn(2+)</name>
        <dbReference type="ChEBI" id="CHEBI:29105"/>
        <label>2</label>
    </ligand>
</feature>
<keyword evidence="8 9" id="KW-0234">DNA repair</keyword>
<feature type="binding site" evidence="9">
    <location>
        <position position="185"/>
    </location>
    <ligand>
        <name>Zn(2+)</name>
        <dbReference type="ChEBI" id="CHEBI:29105"/>
        <label>3</label>
    </ligand>
</feature>
<dbReference type="SMART" id="SM00518">
    <property type="entry name" value="AP2Ec"/>
    <property type="match status" value="1"/>
</dbReference>
<evidence type="ECO:0000256" key="3">
    <source>
        <dbReference type="ARBA" id="ARBA00022723"/>
    </source>
</evidence>
<evidence type="ECO:0000256" key="4">
    <source>
        <dbReference type="ARBA" id="ARBA00022759"/>
    </source>
</evidence>
<comment type="cofactor">
    <cofactor evidence="9">
        <name>Zn(2+)</name>
        <dbReference type="ChEBI" id="CHEBI:29105"/>
    </cofactor>
    <text evidence="9">Binds 3 Zn(2+) ions.</text>
</comment>
<accession>Q1LT79</accession>
<feature type="binding site" evidence="9">
    <location>
        <position position="264"/>
    </location>
    <ligand>
        <name>Zn(2+)</name>
        <dbReference type="ChEBI" id="CHEBI:29105"/>
        <label>2</label>
    </ligand>
</feature>
<evidence type="ECO:0000256" key="7">
    <source>
        <dbReference type="ARBA" id="ARBA00022833"/>
    </source>
</evidence>
<proteinExistence type="inferred from homology"/>
<evidence type="ECO:0000256" key="1">
    <source>
        <dbReference type="ARBA" id="ARBA00005340"/>
    </source>
</evidence>